<evidence type="ECO:0000313" key="2">
    <source>
        <dbReference type="Proteomes" id="UP000095283"/>
    </source>
</evidence>
<dbReference type="AlphaFoldDB" id="A0A1I7WB60"/>
<feature type="transmembrane region" description="Helical" evidence="1">
    <location>
        <begin position="44"/>
        <end position="65"/>
    </location>
</feature>
<evidence type="ECO:0000256" key="1">
    <source>
        <dbReference type="SAM" id="Phobius"/>
    </source>
</evidence>
<keyword evidence="1" id="KW-0472">Membrane</keyword>
<protein>
    <submittedName>
        <fullName evidence="3">Ovule protein</fullName>
    </submittedName>
</protein>
<proteinExistence type="predicted"/>
<name>A0A1I7WB60_HETBA</name>
<keyword evidence="1" id="KW-0812">Transmembrane</keyword>
<dbReference type="WBParaSite" id="Hba_01907">
    <property type="protein sequence ID" value="Hba_01907"/>
    <property type="gene ID" value="Hba_01907"/>
</dbReference>
<keyword evidence="2" id="KW-1185">Reference proteome</keyword>
<dbReference type="Proteomes" id="UP000095283">
    <property type="component" value="Unplaced"/>
</dbReference>
<keyword evidence="1" id="KW-1133">Transmembrane helix</keyword>
<organism evidence="2 3">
    <name type="scientific">Heterorhabditis bacteriophora</name>
    <name type="common">Entomopathogenic nematode worm</name>
    <dbReference type="NCBI Taxonomy" id="37862"/>
    <lineage>
        <taxon>Eukaryota</taxon>
        <taxon>Metazoa</taxon>
        <taxon>Ecdysozoa</taxon>
        <taxon>Nematoda</taxon>
        <taxon>Chromadorea</taxon>
        <taxon>Rhabditida</taxon>
        <taxon>Rhabditina</taxon>
        <taxon>Rhabditomorpha</taxon>
        <taxon>Strongyloidea</taxon>
        <taxon>Heterorhabditidae</taxon>
        <taxon>Heterorhabditis</taxon>
    </lineage>
</organism>
<reference evidence="3" key="1">
    <citation type="submission" date="2016-11" db="UniProtKB">
        <authorList>
            <consortium name="WormBaseParasite"/>
        </authorList>
    </citation>
    <scope>IDENTIFICATION</scope>
</reference>
<sequence length="83" mass="9808">MPQCVSFGLTLNLLKFWKKSGFVPDKIYCFIILLSSINRRFFEYVYFHHALIVYNVHFILCVGFAPKVLITRVSITICTFVYY</sequence>
<evidence type="ECO:0000313" key="3">
    <source>
        <dbReference type="WBParaSite" id="Hba_01907"/>
    </source>
</evidence>
<accession>A0A1I7WB60</accession>